<keyword evidence="4" id="KW-1185">Reference proteome</keyword>
<evidence type="ECO:0008006" key="5">
    <source>
        <dbReference type="Google" id="ProtNLM"/>
    </source>
</evidence>
<evidence type="ECO:0000313" key="4">
    <source>
        <dbReference type="Proteomes" id="UP000002051"/>
    </source>
</evidence>
<protein>
    <recommendedName>
        <fullName evidence="5">Secreted protein</fullName>
    </recommendedName>
</protein>
<evidence type="ECO:0000256" key="1">
    <source>
        <dbReference type="SAM" id="SignalP"/>
    </source>
</evidence>
<evidence type="ECO:0000313" key="2">
    <source>
        <dbReference type="EMBL" id="KEH43568.1"/>
    </source>
</evidence>
<gene>
    <name evidence="2" type="ordered locus">MTR_1g096600</name>
</gene>
<feature type="chain" id="PRO_5014500894" description="Secreted protein" evidence="1">
    <location>
        <begin position="30"/>
        <end position="72"/>
    </location>
</feature>
<reference evidence="2 4" key="1">
    <citation type="journal article" date="2011" name="Nature">
        <title>The Medicago genome provides insight into the evolution of rhizobial symbioses.</title>
        <authorList>
            <person name="Young N.D."/>
            <person name="Debelle F."/>
            <person name="Oldroyd G.E."/>
            <person name="Geurts R."/>
            <person name="Cannon S.B."/>
            <person name="Udvardi M.K."/>
            <person name="Benedito V.A."/>
            <person name="Mayer K.F."/>
            <person name="Gouzy J."/>
            <person name="Schoof H."/>
            <person name="Van de Peer Y."/>
            <person name="Proost S."/>
            <person name="Cook D.R."/>
            <person name="Meyers B.C."/>
            <person name="Spannagl M."/>
            <person name="Cheung F."/>
            <person name="De Mita S."/>
            <person name="Krishnakumar V."/>
            <person name="Gundlach H."/>
            <person name="Zhou S."/>
            <person name="Mudge J."/>
            <person name="Bharti A.K."/>
            <person name="Murray J.D."/>
            <person name="Naoumkina M.A."/>
            <person name="Rosen B."/>
            <person name="Silverstein K.A."/>
            <person name="Tang H."/>
            <person name="Rombauts S."/>
            <person name="Zhao P.X."/>
            <person name="Zhou P."/>
            <person name="Barbe V."/>
            <person name="Bardou P."/>
            <person name="Bechner M."/>
            <person name="Bellec A."/>
            <person name="Berger A."/>
            <person name="Berges H."/>
            <person name="Bidwell S."/>
            <person name="Bisseling T."/>
            <person name="Choisne N."/>
            <person name="Couloux A."/>
            <person name="Denny R."/>
            <person name="Deshpande S."/>
            <person name="Dai X."/>
            <person name="Doyle J.J."/>
            <person name="Dudez A.M."/>
            <person name="Farmer A.D."/>
            <person name="Fouteau S."/>
            <person name="Franken C."/>
            <person name="Gibelin C."/>
            <person name="Gish J."/>
            <person name="Goldstein S."/>
            <person name="Gonzalez A.J."/>
            <person name="Green P.J."/>
            <person name="Hallab A."/>
            <person name="Hartog M."/>
            <person name="Hua A."/>
            <person name="Humphray S.J."/>
            <person name="Jeong D.H."/>
            <person name="Jing Y."/>
            <person name="Jocker A."/>
            <person name="Kenton S.M."/>
            <person name="Kim D.J."/>
            <person name="Klee K."/>
            <person name="Lai H."/>
            <person name="Lang C."/>
            <person name="Lin S."/>
            <person name="Macmil S.L."/>
            <person name="Magdelenat G."/>
            <person name="Matthews L."/>
            <person name="McCorrison J."/>
            <person name="Monaghan E.L."/>
            <person name="Mun J.H."/>
            <person name="Najar F.Z."/>
            <person name="Nicholson C."/>
            <person name="Noirot C."/>
            <person name="O'Bleness M."/>
            <person name="Paule C.R."/>
            <person name="Poulain J."/>
            <person name="Prion F."/>
            <person name="Qin B."/>
            <person name="Qu C."/>
            <person name="Retzel E.F."/>
            <person name="Riddle C."/>
            <person name="Sallet E."/>
            <person name="Samain S."/>
            <person name="Samson N."/>
            <person name="Sanders I."/>
            <person name="Saurat O."/>
            <person name="Scarpelli C."/>
            <person name="Schiex T."/>
            <person name="Segurens B."/>
            <person name="Severin A.J."/>
            <person name="Sherrier D.J."/>
            <person name="Shi R."/>
            <person name="Sims S."/>
            <person name="Singer S.R."/>
            <person name="Sinharoy S."/>
            <person name="Sterck L."/>
            <person name="Viollet A."/>
            <person name="Wang B.B."/>
            <person name="Wang K."/>
            <person name="Wang M."/>
            <person name="Wang X."/>
            <person name="Warfsmann J."/>
            <person name="Weissenbach J."/>
            <person name="White D.D."/>
            <person name="White J.D."/>
            <person name="Wiley G.B."/>
            <person name="Wincker P."/>
            <person name="Xing Y."/>
            <person name="Yang L."/>
            <person name="Yao Z."/>
            <person name="Ying F."/>
            <person name="Zhai J."/>
            <person name="Zhou L."/>
            <person name="Zuber A."/>
            <person name="Denarie J."/>
            <person name="Dixon R.A."/>
            <person name="May G.D."/>
            <person name="Schwartz D.C."/>
            <person name="Rogers J."/>
            <person name="Quetier F."/>
            <person name="Town C.D."/>
            <person name="Roe B.A."/>
        </authorList>
    </citation>
    <scope>NUCLEOTIDE SEQUENCE [LARGE SCALE GENOMIC DNA]</scope>
    <source>
        <strain evidence="2">A17</strain>
        <strain evidence="3 4">cv. Jemalong A17</strain>
    </source>
</reference>
<dbReference type="EnsemblPlants" id="KEH43568">
    <property type="protein sequence ID" value="KEH43568"/>
    <property type="gene ID" value="MTR_1g096600"/>
</dbReference>
<dbReference type="EMBL" id="CM001217">
    <property type="protein sequence ID" value="KEH43568.1"/>
    <property type="molecule type" value="Genomic_DNA"/>
</dbReference>
<name>A0A072VQ75_MEDTR</name>
<dbReference type="Proteomes" id="UP000002051">
    <property type="component" value="Unassembled WGS sequence"/>
</dbReference>
<feature type="signal peptide" evidence="1">
    <location>
        <begin position="1"/>
        <end position="29"/>
    </location>
</feature>
<evidence type="ECO:0000313" key="3">
    <source>
        <dbReference type="EnsemblPlants" id="KEH43568"/>
    </source>
</evidence>
<reference evidence="3" key="3">
    <citation type="submission" date="2015-04" db="UniProtKB">
        <authorList>
            <consortium name="EnsemblPlants"/>
        </authorList>
    </citation>
    <scope>IDENTIFICATION</scope>
    <source>
        <strain evidence="3">cv. Jemalong A17</strain>
    </source>
</reference>
<proteinExistence type="predicted"/>
<organism evidence="2 4">
    <name type="scientific">Medicago truncatula</name>
    <name type="common">Barrel medic</name>
    <name type="synonym">Medicago tribuloides</name>
    <dbReference type="NCBI Taxonomy" id="3880"/>
    <lineage>
        <taxon>Eukaryota</taxon>
        <taxon>Viridiplantae</taxon>
        <taxon>Streptophyta</taxon>
        <taxon>Embryophyta</taxon>
        <taxon>Tracheophyta</taxon>
        <taxon>Spermatophyta</taxon>
        <taxon>Magnoliopsida</taxon>
        <taxon>eudicotyledons</taxon>
        <taxon>Gunneridae</taxon>
        <taxon>Pentapetalae</taxon>
        <taxon>rosids</taxon>
        <taxon>fabids</taxon>
        <taxon>Fabales</taxon>
        <taxon>Fabaceae</taxon>
        <taxon>Papilionoideae</taxon>
        <taxon>50 kb inversion clade</taxon>
        <taxon>NPAAA clade</taxon>
        <taxon>Hologalegina</taxon>
        <taxon>IRL clade</taxon>
        <taxon>Trifolieae</taxon>
        <taxon>Medicago</taxon>
    </lineage>
</organism>
<dbReference type="HOGENOM" id="CLU_2725939_0_0_1"/>
<keyword evidence="1" id="KW-0732">Signal</keyword>
<dbReference type="AlphaFoldDB" id="A0A072VQ75"/>
<reference evidence="2 4" key="2">
    <citation type="journal article" date="2014" name="BMC Genomics">
        <title>An improved genome release (version Mt4.0) for the model legume Medicago truncatula.</title>
        <authorList>
            <person name="Tang H."/>
            <person name="Krishnakumar V."/>
            <person name="Bidwell S."/>
            <person name="Rosen B."/>
            <person name="Chan A."/>
            <person name="Zhou S."/>
            <person name="Gentzbittel L."/>
            <person name="Childs K.L."/>
            <person name="Yandell M."/>
            <person name="Gundlach H."/>
            <person name="Mayer K.F."/>
            <person name="Schwartz D.C."/>
            <person name="Town C.D."/>
        </authorList>
    </citation>
    <scope>GENOME REANNOTATION</scope>
    <source>
        <strain evidence="2">A17</strain>
        <strain evidence="3 4">cv. Jemalong A17</strain>
    </source>
</reference>
<accession>A0A072VQ75</accession>
<sequence>MGSSMLLLELLRILQQVVYVLVQLCGGIGVDPRILDPCFESLLEGKVQRHVLFVASMECRRLIFEEEIVRLK</sequence>